<name>A0A9Q6LLY9_PISSA</name>
<dbReference type="EMBL" id="CP038908">
    <property type="protein sequence ID" value="QGO07282.1"/>
    <property type="molecule type" value="Genomic_DNA"/>
</dbReference>
<dbReference type="AlphaFoldDB" id="A0A9Q6LLY9"/>
<accession>A0A9Q6LLY9</accession>
<dbReference type="Proteomes" id="UP000422232">
    <property type="component" value="Chromosome"/>
</dbReference>
<keyword evidence="2" id="KW-1185">Reference proteome</keyword>
<evidence type="ECO:0000313" key="1">
    <source>
        <dbReference type="EMBL" id="QGO07282.1"/>
    </source>
</evidence>
<proteinExistence type="predicted"/>
<gene>
    <name evidence="1" type="ORF">Psal009_03225</name>
</gene>
<organism evidence="1 2">
    <name type="scientific">Piscirickettsia salmonis</name>
    <dbReference type="NCBI Taxonomy" id="1238"/>
    <lineage>
        <taxon>Bacteria</taxon>
        <taxon>Pseudomonadati</taxon>
        <taxon>Pseudomonadota</taxon>
        <taxon>Gammaproteobacteria</taxon>
        <taxon>Thiotrichales</taxon>
        <taxon>Piscirickettsiaceae</taxon>
        <taxon>Piscirickettsia</taxon>
    </lineage>
</organism>
<sequence length="49" mass="5464">MNHSQLHLATFADICQIKALTLHSHQEKYAGSGENLTAQALNKNNQLFI</sequence>
<protein>
    <submittedName>
        <fullName evidence="1">Uncharacterized protein</fullName>
    </submittedName>
</protein>
<reference evidence="1 2" key="1">
    <citation type="submission" date="2019-04" db="EMBL/GenBank/DDBJ databases">
        <title>Complete genome sequencing of Piscirickettsia salmonis strain Psal-009.</title>
        <authorList>
            <person name="Schober I."/>
            <person name="Bunk B."/>
            <person name="Sproer C."/>
            <person name="Carril G.P."/>
            <person name="Riedel T."/>
            <person name="Flores-Herrera P.A."/>
            <person name="Nourdin-Galindo G."/>
            <person name="Marshall S.H."/>
            <person name="Overmann J."/>
        </authorList>
    </citation>
    <scope>NUCLEOTIDE SEQUENCE [LARGE SCALE GENOMIC DNA]</scope>
    <source>
        <strain evidence="1 2">Psal-009</strain>
    </source>
</reference>
<evidence type="ECO:0000313" key="2">
    <source>
        <dbReference type="Proteomes" id="UP000422232"/>
    </source>
</evidence>